<name>A0A383WG60_TETOB</name>
<dbReference type="Proteomes" id="UP000256970">
    <property type="component" value="Unassembled WGS sequence"/>
</dbReference>
<keyword evidence="7 11" id="KW-0505">Motor protein</keyword>
<dbReference type="GO" id="GO:0005930">
    <property type="term" value="C:axoneme"/>
    <property type="evidence" value="ECO:0007669"/>
    <property type="project" value="UniProtKB-SubCell"/>
</dbReference>
<keyword evidence="4 11" id="KW-0493">Microtubule</keyword>
<comment type="subcellular location">
    <subcellularLocation>
        <location evidence="1">Cytoplasm</location>
        <location evidence="1">Cytoskeleton</location>
        <location evidence="1">Cilium axoneme</location>
    </subcellularLocation>
</comment>
<dbReference type="Pfam" id="PF01221">
    <property type="entry name" value="Dynein_light"/>
    <property type="match status" value="1"/>
</dbReference>
<protein>
    <recommendedName>
        <fullName evidence="11">Dynein light chain</fullName>
    </recommendedName>
</protein>
<gene>
    <name evidence="12" type="ORF">BQ4739_LOCUS16888</name>
</gene>
<evidence type="ECO:0000313" key="12">
    <source>
        <dbReference type="EMBL" id="SZX76505.1"/>
    </source>
</evidence>
<evidence type="ECO:0000256" key="11">
    <source>
        <dbReference type="RuleBase" id="RU365010"/>
    </source>
</evidence>
<evidence type="ECO:0000256" key="9">
    <source>
        <dbReference type="ARBA" id="ARBA00023273"/>
    </source>
</evidence>
<dbReference type="FunFam" id="3.30.740.10:FF:000002">
    <property type="entry name" value="Dynein light chain"/>
    <property type="match status" value="1"/>
</dbReference>
<evidence type="ECO:0000313" key="13">
    <source>
        <dbReference type="Proteomes" id="UP000256970"/>
    </source>
</evidence>
<dbReference type="InterPro" id="IPR001372">
    <property type="entry name" value="Dynein_light_chain_typ-1/2"/>
</dbReference>
<dbReference type="GO" id="GO:0007017">
    <property type="term" value="P:microtubule-based process"/>
    <property type="evidence" value="ECO:0007669"/>
    <property type="project" value="InterPro"/>
</dbReference>
<evidence type="ECO:0000256" key="4">
    <source>
        <dbReference type="ARBA" id="ARBA00022701"/>
    </source>
</evidence>
<dbReference type="InterPro" id="IPR037177">
    <property type="entry name" value="DLC_sf"/>
</dbReference>
<proteinExistence type="inferred from homology"/>
<evidence type="ECO:0000256" key="10">
    <source>
        <dbReference type="ARBA" id="ARBA00057688"/>
    </source>
</evidence>
<accession>A0A383WG60</accession>
<keyword evidence="13" id="KW-1185">Reference proteome</keyword>
<reference evidence="12 13" key="1">
    <citation type="submission" date="2016-10" db="EMBL/GenBank/DDBJ databases">
        <authorList>
            <person name="Cai Z."/>
        </authorList>
    </citation>
    <scope>NUCLEOTIDE SEQUENCE [LARGE SCALE GENOMIC DNA]</scope>
</reference>
<keyword evidence="6" id="KW-0969">Cilium</keyword>
<dbReference type="GO" id="GO:0030286">
    <property type="term" value="C:dynein complex"/>
    <property type="evidence" value="ECO:0007669"/>
    <property type="project" value="UniProtKB-KW"/>
</dbReference>
<dbReference type="GO" id="GO:0005874">
    <property type="term" value="C:microtubule"/>
    <property type="evidence" value="ECO:0007669"/>
    <property type="project" value="UniProtKB-KW"/>
</dbReference>
<comment type="subunit">
    <text evidence="2">Consists of at least two heavy chains and a number of intermediate and light chains.</text>
</comment>
<evidence type="ECO:0000256" key="6">
    <source>
        <dbReference type="ARBA" id="ARBA00023069"/>
    </source>
</evidence>
<evidence type="ECO:0000256" key="7">
    <source>
        <dbReference type="ARBA" id="ARBA00023175"/>
    </source>
</evidence>
<sequence>MAETVQPMDMEMFYRQAKYPLVKYTDMTAEMREEAMDICITAVEKYPNDMEKCTQMIKDQMDKKFGSPWHVIVGRGFAYEITYELRNMLYLFVGGTTGVLLWKM</sequence>
<dbReference type="CDD" id="cd21453">
    <property type="entry name" value="DLC-like_DNAL4"/>
    <property type="match status" value="1"/>
</dbReference>
<dbReference type="PANTHER" id="PTHR11886">
    <property type="entry name" value="DYNEIN LIGHT CHAIN"/>
    <property type="match status" value="1"/>
</dbReference>
<evidence type="ECO:0000256" key="8">
    <source>
        <dbReference type="ARBA" id="ARBA00023212"/>
    </source>
</evidence>
<evidence type="ECO:0000256" key="1">
    <source>
        <dbReference type="ARBA" id="ARBA00004430"/>
    </source>
</evidence>
<comment type="similarity">
    <text evidence="11">Belongs to the dynein light chain family.</text>
</comment>
<keyword evidence="8 11" id="KW-0206">Cytoskeleton</keyword>
<dbReference type="STRING" id="3088.A0A383WG60"/>
<dbReference type="SUPFAM" id="SSF54648">
    <property type="entry name" value="DLC"/>
    <property type="match status" value="1"/>
</dbReference>
<dbReference type="EMBL" id="FNXT01001260">
    <property type="protein sequence ID" value="SZX76505.1"/>
    <property type="molecule type" value="Genomic_DNA"/>
</dbReference>
<evidence type="ECO:0000256" key="5">
    <source>
        <dbReference type="ARBA" id="ARBA00023017"/>
    </source>
</evidence>
<organism evidence="12 13">
    <name type="scientific">Tetradesmus obliquus</name>
    <name type="common">Green alga</name>
    <name type="synonym">Acutodesmus obliquus</name>
    <dbReference type="NCBI Taxonomy" id="3088"/>
    <lineage>
        <taxon>Eukaryota</taxon>
        <taxon>Viridiplantae</taxon>
        <taxon>Chlorophyta</taxon>
        <taxon>core chlorophytes</taxon>
        <taxon>Chlorophyceae</taxon>
        <taxon>CS clade</taxon>
        <taxon>Sphaeropleales</taxon>
        <taxon>Scenedesmaceae</taxon>
        <taxon>Tetradesmus</taxon>
    </lineage>
</organism>
<keyword evidence="3 11" id="KW-0963">Cytoplasm</keyword>
<dbReference type="AlphaFoldDB" id="A0A383WG60"/>
<dbReference type="Gene3D" id="3.30.740.10">
    <property type="entry name" value="Protein Inhibitor Of Neuronal Nitric Oxide Synthase"/>
    <property type="match status" value="1"/>
</dbReference>
<keyword evidence="9" id="KW-0966">Cell projection</keyword>
<comment type="function">
    <text evidence="10">Force generating protein of respiratory cilia. Produces force towards the minus ends of microtubules. Dynein has ATPase activity.</text>
</comment>
<keyword evidence="5 11" id="KW-0243">Dynein</keyword>
<dbReference type="SMART" id="SM01375">
    <property type="entry name" value="Dynein_light"/>
    <property type="match status" value="1"/>
</dbReference>
<dbReference type="PANTHER" id="PTHR11886:SF2">
    <property type="entry name" value="DYNEIN AXONEMAL LIGHT CHAIN 4"/>
    <property type="match status" value="1"/>
</dbReference>
<evidence type="ECO:0000256" key="3">
    <source>
        <dbReference type="ARBA" id="ARBA00022490"/>
    </source>
</evidence>
<evidence type="ECO:0000256" key="2">
    <source>
        <dbReference type="ARBA" id="ARBA00011655"/>
    </source>
</evidence>